<dbReference type="AlphaFoldDB" id="A0A371GUZ1"/>
<proteinExistence type="predicted"/>
<protein>
    <recommendedName>
        <fullName evidence="1">Retrovirus-related Pol polyprotein from transposon TNT 1-94-like beta-barrel domain-containing protein</fullName>
    </recommendedName>
</protein>
<name>A0A371GUZ1_MUCPR</name>
<dbReference type="PROSITE" id="PS51257">
    <property type="entry name" value="PROKAR_LIPOPROTEIN"/>
    <property type="match status" value="1"/>
</dbReference>
<comment type="caution">
    <text evidence="2">The sequence shown here is derived from an EMBL/GenBank/DDBJ whole genome shotgun (WGS) entry which is preliminary data.</text>
</comment>
<sequence length="246" mass="27761">MARIAENSSSTQYCSQAMSGCMIIDSNAIDHMTFGSKLFSSYTSPKVHYITVVDGSHTRVIGYGDIDLQPSFTLKNVLYIPRLSNNLDLATGRTIGVTKEQGGLYFLSHKRDCHKSDSHSLPSQVWLQHKHLRHLPSLFLQQSVVSLMGKGKKFMKNKINIGIYTGGKTSRARRGNNQKLTISHKDLVRTLVRNKLLLNVLRIGNNMSLSCIVHEYCLSSFYDDHQRCSPKTTTEAYLRNHRLTSI</sequence>
<accession>A0A371GUZ1</accession>
<feature type="non-terminal residue" evidence="2">
    <location>
        <position position="1"/>
    </location>
</feature>
<dbReference type="EMBL" id="QJKJ01004388">
    <property type="protein sequence ID" value="RDX94367.1"/>
    <property type="molecule type" value="Genomic_DNA"/>
</dbReference>
<evidence type="ECO:0000259" key="1">
    <source>
        <dbReference type="Pfam" id="PF22936"/>
    </source>
</evidence>
<evidence type="ECO:0000313" key="2">
    <source>
        <dbReference type="EMBL" id="RDX94367.1"/>
    </source>
</evidence>
<reference evidence="2" key="1">
    <citation type="submission" date="2018-05" db="EMBL/GenBank/DDBJ databases">
        <title>Draft genome of Mucuna pruriens seed.</title>
        <authorList>
            <person name="Nnadi N.E."/>
            <person name="Vos R."/>
            <person name="Hasami M.H."/>
            <person name="Devisetty U.K."/>
            <person name="Aguiy J.C."/>
        </authorList>
    </citation>
    <scope>NUCLEOTIDE SEQUENCE [LARGE SCALE GENOMIC DNA]</scope>
    <source>
        <strain evidence="2">JCA_2017</strain>
    </source>
</reference>
<dbReference type="Proteomes" id="UP000257109">
    <property type="component" value="Unassembled WGS sequence"/>
</dbReference>
<dbReference type="OrthoDB" id="1937754at2759"/>
<dbReference type="InterPro" id="IPR054722">
    <property type="entry name" value="PolX-like_BBD"/>
</dbReference>
<evidence type="ECO:0000313" key="3">
    <source>
        <dbReference type="Proteomes" id="UP000257109"/>
    </source>
</evidence>
<gene>
    <name evidence="2" type="ORF">CR513_23255</name>
</gene>
<keyword evidence="3" id="KW-1185">Reference proteome</keyword>
<organism evidence="2 3">
    <name type="scientific">Mucuna pruriens</name>
    <name type="common">Velvet bean</name>
    <name type="synonym">Dolichos pruriens</name>
    <dbReference type="NCBI Taxonomy" id="157652"/>
    <lineage>
        <taxon>Eukaryota</taxon>
        <taxon>Viridiplantae</taxon>
        <taxon>Streptophyta</taxon>
        <taxon>Embryophyta</taxon>
        <taxon>Tracheophyta</taxon>
        <taxon>Spermatophyta</taxon>
        <taxon>Magnoliopsida</taxon>
        <taxon>eudicotyledons</taxon>
        <taxon>Gunneridae</taxon>
        <taxon>Pentapetalae</taxon>
        <taxon>rosids</taxon>
        <taxon>fabids</taxon>
        <taxon>Fabales</taxon>
        <taxon>Fabaceae</taxon>
        <taxon>Papilionoideae</taxon>
        <taxon>50 kb inversion clade</taxon>
        <taxon>NPAAA clade</taxon>
        <taxon>indigoferoid/millettioid clade</taxon>
        <taxon>Phaseoleae</taxon>
        <taxon>Mucuna</taxon>
    </lineage>
</organism>
<feature type="domain" description="Retrovirus-related Pol polyprotein from transposon TNT 1-94-like beta-barrel" evidence="1">
    <location>
        <begin position="23"/>
        <end position="87"/>
    </location>
</feature>
<dbReference type="Pfam" id="PF22936">
    <property type="entry name" value="Pol_BBD"/>
    <property type="match status" value="1"/>
</dbReference>